<dbReference type="InterPro" id="IPR052163">
    <property type="entry name" value="DGC-Regulatory_Protein"/>
</dbReference>
<dbReference type="AlphaFoldDB" id="A0A916UTB8"/>
<evidence type="ECO:0000313" key="4">
    <source>
        <dbReference type="Proteomes" id="UP000637423"/>
    </source>
</evidence>
<dbReference type="PANTHER" id="PTHR46663">
    <property type="entry name" value="DIGUANYLATE CYCLASE DGCT-RELATED"/>
    <property type="match status" value="1"/>
</dbReference>
<feature type="transmembrane region" description="Helical" evidence="1">
    <location>
        <begin position="64"/>
        <end position="83"/>
    </location>
</feature>
<dbReference type="PANTHER" id="PTHR46663:SF2">
    <property type="entry name" value="GGDEF DOMAIN-CONTAINING PROTEIN"/>
    <property type="match status" value="1"/>
</dbReference>
<dbReference type="NCBIfam" id="TIGR00254">
    <property type="entry name" value="GGDEF"/>
    <property type="match status" value="1"/>
</dbReference>
<feature type="transmembrane region" description="Helical" evidence="1">
    <location>
        <begin position="95"/>
        <end position="114"/>
    </location>
</feature>
<dbReference type="Pfam" id="PF00990">
    <property type="entry name" value="GGDEF"/>
    <property type="match status" value="1"/>
</dbReference>
<evidence type="ECO:0000313" key="3">
    <source>
        <dbReference type="EMBL" id="GGC86611.1"/>
    </source>
</evidence>
<evidence type="ECO:0000259" key="2">
    <source>
        <dbReference type="PROSITE" id="PS50887"/>
    </source>
</evidence>
<keyword evidence="1" id="KW-0812">Transmembrane</keyword>
<dbReference type="SMART" id="SM00267">
    <property type="entry name" value="GGDEF"/>
    <property type="match status" value="1"/>
</dbReference>
<gene>
    <name evidence="3" type="ORF">GCM10011396_37410</name>
</gene>
<protein>
    <recommendedName>
        <fullName evidence="2">GGDEF domain-containing protein</fullName>
    </recommendedName>
</protein>
<feature type="transmembrane region" description="Helical" evidence="1">
    <location>
        <begin position="37"/>
        <end position="58"/>
    </location>
</feature>
<dbReference type="EMBL" id="BMED01000004">
    <property type="protein sequence ID" value="GGC86611.1"/>
    <property type="molecule type" value="Genomic_DNA"/>
</dbReference>
<sequence length="414" mass="46190">MLKLDKPTLDLVIVAASLVSMLVLIAVWRINRQMPGTAWWAAAASLVTPGFFLSMFFVDLGIPRQLVIAISNSLTLTTLLLMLEGTLRFRGYPSLTRWRWGAMLIPVFVLMAFANRDDAIHRYLFHDTVATILALCMAAIFLYRSRQLEIMTHGIATFFLMAVAAGFAGRWLLAFHASSQQQLVQEPYMGVLSLIGILFTMGWTFSVSTACNLRAQKTILDMAREDTLTGLPNRRHFDEIMRRYIAQGGRTETGFGFILADLNDFKQVNDRHGHQAGDALLIEVAQRLRKFARDADFVGRIGGDEFVVLSSGIHDQQQLNSTMQRLRASLDGPAQVNGVMLDIHTSLGAARWPRDGVSQDRLMQIADQRMYADKSRQKAGRQAPLPELVADSSFAFEQREPAEAQVAASAMRGH</sequence>
<dbReference type="CDD" id="cd01949">
    <property type="entry name" value="GGDEF"/>
    <property type="match status" value="1"/>
</dbReference>
<proteinExistence type="predicted"/>
<reference evidence="3" key="1">
    <citation type="journal article" date="2014" name="Int. J. Syst. Evol. Microbiol.">
        <title>Complete genome sequence of Corynebacterium casei LMG S-19264T (=DSM 44701T), isolated from a smear-ripened cheese.</title>
        <authorList>
            <consortium name="US DOE Joint Genome Institute (JGI-PGF)"/>
            <person name="Walter F."/>
            <person name="Albersmeier A."/>
            <person name="Kalinowski J."/>
            <person name="Ruckert C."/>
        </authorList>
    </citation>
    <scope>NUCLEOTIDE SEQUENCE</scope>
    <source>
        <strain evidence="3">CGMCC 1.10998</strain>
    </source>
</reference>
<name>A0A916UTB8_9BURK</name>
<comment type="caution">
    <text evidence="3">The sequence shown here is derived from an EMBL/GenBank/DDBJ whole genome shotgun (WGS) entry which is preliminary data.</text>
</comment>
<feature type="transmembrane region" description="Helical" evidence="1">
    <location>
        <begin position="155"/>
        <end position="176"/>
    </location>
</feature>
<dbReference type="Gene3D" id="3.30.70.270">
    <property type="match status" value="1"/>
</dbReference>
<keyword evidence="1" id="KW-1133">Transmembrane helix</keyword>
<keyword evidence="4" id="KW-1185">Reference proteome</keyword>
<feature type="transmembrane region" description="Helical" evidence="1">
    <location>
        <begin position="12"/>
        <end position="30"/>
    </location>
</feature>
<dbReference type="InterPro" id="IPR029787">
    <property type="entry name" value="Nucleotide_cyclase"/>
</dbReference>
<evidence type="ECO:0000256" key="1">
    <source>
        <dbReference type="SAM" id="Phobius"/>
    </source>
</evidence>
<feature type="domain" description="GGDEF" evidence="2">
    <location>
        <begin position="253"/>
        <end position="389"/>
    </location>
</feature>
<accession>A0A916UTB8</accession>
<keyword evidence="1" id="KW-0472">Membrane</keyword>
<feature type="transmembrane region" description="Helical" evidence="1">
    <location>
        <begin position="120"/>
        <end position="143"/>
    </location>
</feature>
<organism evidence="3 4">
    <name type="scientific">Undibacterium terreum</name>
    <dbReference type="NCBI Taxonomy" id="1224302"/>
    <lineage>
        <taxon>Bacteria</taxon>
        <taxon>Pseudomonadati</taxon>
        <taxon>Pseudomonadota</taxon>
        <taxon>Betaproteobacteria</taxon>
        <taxon>Burkholderiales</taxon>
        <taxon>Oxalobacteraceae</taxon>
        <taxon>Undibacterium</taxon>
    </lineage>
</organism>
<dbReference type="InterPro" id="IPR043128">
    <property type="entry name" value="Rev_trsase/Diguanyl_cyclase"/>
</dbReference>
<dbReference type="InterPro" id="IPR000160">
    <property type="entry name" value="GGDEF_dom"/>
</dbReference>
<dbReference type="PROSITE" id="PS50887">
    <property type="entry name" value="GGDEF"/>
    <property type="match status" value="1"/>
</dbReference>
<dbReference type="Proteomes" id="UP000637423">
    <property type="component" value="Unassembled WGS sequence"/>
</dbReference>
<dbReference type="RefSeq" id="WP_188567650.1">
    <property type="nucleotide sequence ID" value="NZ_BMED01000004.1"/>
</dbReference>
<reference evidence="3" key="2">
    <citation type="submission" date="2020-09" db="EMBL/GenBank/DDBJ databases">
        <authorList>
            <person name="Sun Q."/>
            <person name="Zhou Y."/>
        </authorList>
    </citation>
    <scope>NUCLEOTIDE SEQUENCE</scope>
    <source>
        <strain evidence="3">CGMCC 1.10998</strain>
    </source>
</reference>
<dbReference type="SUPFAM" id="SSF55073">
    <property type="entry name" value="Nucleotide cyclase"/>
    <property type="match status" value="1"/>
</dbReference>
<feature type="transmembrane region" description="Helical" evidence="1">
    <location>
        <begin position="188"/>
        <end position="213"/>
    </location>
</feature>